<dbReference type="Proteomes" id="UP000269721">
    <property type="component" value="Unassembled WGS sequence"/>
</dbReference>
<feature type="compositionally biased region" description="Low complexity" evidence="1">
    <location>
        <begin position="119"/>
        <end position="134"/>
    </location>
</feature>
<dbReference type="InterPro" id="IPR011993">
    <property type="entry name" value="PH-like_dom_sf"/>
</dbReference>
<feature type="region of interest" description="Disordered" evidence="1">
    <location>
        <begin position="264"/>
        <end position="303"/>
    </location>
</feature>
<evidence type="ECO:0000256" key="1">
    <source>
        <dbReference type="SAM" id="MobiDB-lite"/>
    </source>
</evidence>
<evidence type="ECO:0000313" key="4">
    <source>
        <dbReference type="Proteomes" id="UP000269721"/>
    </source>
</evidence>
<feature type="domain" description="PH" evidence="2">
    <location>
        <begin position="10"/>
        <end position="114"/>
    </location>
</feature>
<reference evidence="4" key="1">
    <citation type="journal article" date="2018" name="Nat. Microbiol.">
        <title>Leveraging single-cell genomics to expand the fungal tree of life.</title>
        <authorList>
            <person name="Ahrendt S.R."/>
            <person name="Quandt C.A."/>
            <person name="Ciobanu D."/>
            <person name="Clum A."/>
            <person name="Salamov A."/>
            <person name="Andreopoulos B."/>
            <person name="Cheng J.F."/>
            <person name="Woyke T."/>
            <person name="Pelin A."/>
            <person name="Henrissat B."/>
            <person name="Reynolds N.K."/>
            <person name="Benny G.L."/>
            <person name="Smith M.E."/>
            <person name="James T.Y."/>
            <person name="Grigoriev I.V."/>
        </authorList>
    </citation>
    <scope>NUCLEOTIDE SEQUENCE [LARGE SCALE GENOMIC DNA]</scope>
</reference>
<dbReference type="Gene3D" id="2.30.29.30">
    <property type="entry name" value="Pleckstrin-homology domain (PH domain)/Phosphotyrosine-binding domain (PTB)"/>
    <property type="match status" value="1"/>
</dbReference>
<sequence>MLSPTAHPTRPIKQGWVLKRGGNRLLAQWRPKYLVLTDTYLQIHDQNDPSRPPKHLVRIADAVIECGDGSGKGGGGRGGGAPFVVHAKDRKFYFAANTRGDRDDWLLHLDPNLVPSPPGSTLLPSPPSRASSPPRLHRRGNTISGPPPSSRGGGGLVSHHVRPGRPASEYGGDNGYADEMAPPRRTARYRSASARRREDDAASVCSEFVDDAASVVSSVVSVERGGVRRGGGGGGGSVASSRFDTLSFCSEPVLTPQELAIMGESAGPDASPAPAAGFVPSASAARARRSLERSIPKPASQQL</sequence>
<dbReference type="EMBL" id="KZ998423">
    <property type="protein sequence ID" value="RKO86164.1"/>
    <property type="molecule type" value="Genomic_DNA"/>
</dbReference>
<name>A0A4P9W220_9FUNG</name>
<dbReference type="Pfam" id="PF00169">
    <property type="entry name" value="PH"/>
    <property type="match status" value="1"/>
</dbReference>
<dbReference type="AlphaFoldDB" id="A0A4P9W220"/>
<accession>A0A4P9W220</accession>
<organism evidence="3 4">
    <name type="scientific">Blyttiomyces helicus</name>
    <dbReference type="NCBI Taxonomy" id="388810"/>
    <lineage>
        <taxon>Eukaryota</taxon>
        <taxon>Fungi</taxon>
        <taxon>Fungi incertae sedis</taxon>
        <taxon>Chytridiomycota</taxon>
        <taxon>Chytridiomycota incertae sedis</taxon>
        <taxon>Chytridiomycetes</taxon>
        <taxon>Chytridiomycetes incertae sedis</taxon>
        <taxon>Blyttiomyces</taxon>
    </lineage>
</organism>
<dbReference type="CDD" id="cd00821">
    <property type="entry name" value="PH"/>
    <property type="match status" value="1"/>
</dbReference>
<dbReference type="SUPFAM" id="SSF50729">
    <property type="entry name" value="PH domain-like"/>
    <property type="match status" value="1"/>
</dbReference>
<dbReference type="InterPro" id="IPR001849">
    <property type="entry name" value="PH_domain"/>
</dbReference>
<proteinExistence type="predicted"/>
<keyword evidence="4" id="KW-1185">Reference proteome</keyword>
<feature type="region of interest" description="Disordered" evidence="1">
    <location>
        <begin position="116"/>
        <end position="197"/>
    </location>
</feature>
<dbReference type="PROSITE" id="PS50003">
    <property type="entry name" value="PH_DOMAIN"/>
    <property type="match status" value="1"/>
</dbReference>
<evidence type="ECO:0000313" key="3">
    <source>
        <dbReference type="EMBL" id="RKO86164.1"/>
    </source>
</evidence>
<dbReference type="OrthoDB" id="626167at2759"/>
<evidence type="ECO:0000259" key="2">
    <source>
        <dbReference type="PROSITE" id="PS50003"/>
    </source>
</evidence>
<gene>
    <name evidence="3" type="ORF">BDK51DRAFT_47193</name>
</gene>
<feature type="compositionally biased region" description="Low complexity" evidence="1">
    <location>
        <begin position="265"/>
        <end position="285"/>
    </location>
</feature>
<dbReference type="SMART" id="SM00233">
    <property type="entry name" value="PH"/>
    <property type="match status" value="1"/>
</dbReference>
<protein>
    <recommendedName>
        <fullName evidence="2">PH domain-containing protein</fullName>
    </recommendedName>
</protein>